<protein>
    <recommendedName>
        <fullName evidence="3">OmpR/PhoB-type domain-containing protein</fullName>
    </recommendedName>
</protein>
<dbReference type="InterPro" id="IPR001867">
    <property type="entry name" value="OmpR/PhoB-type_DNA-bd"/>
</dbReference>
<dbReference type="OrthoDB" id="9802426at2"/>
<dbReference type="Proteomes" id="UP000030341">
    <property type="component" value="Chromosome 2"/>
</dbReference>
<accession>A0A0A7EJU9</accession>
<proteinExistence type="predicted"/>
<feature type="DNA-binding region" description="OmpR/PhoB-type" evidence="2">
    <location>
        <begin position="134"/>
        <end position="234"/>
    </location>
</feature>
<dbReference type="PROSITE" id="PS51755">
    <property type="entry name" value="OMPR_PHOB"/>
    <property type="match status" value="1"/>
</dbReference>
<dbReference type="HOGENOM" id="CLU_1155625_0_0_6"/>
<dbReference type="GO" id="GO:0000160">
    <property type="term" value="P:phosphorelay signal transduction system"/>
    <property type="evidence" value="ECO:0007669"/>
    <property type="project" value="InterPro"/>
</dbReference>
<dbReference type="RefSeq" id="WP_040135539.1">
    <property type="nucleotide sequence ID" value="NZ_CP009889.1"/>
</dbReference>
<dbReference type="GO" id="GO:0003677">
    <property type="term" value="F:DNA binding"/>
    <property type="evidence" value="ECO:0007669"/>
    <property type="project" value="UniProtKB-UniRule"/>
</dbReference>
<reference evidence="4 5" key="1">
    <citation type="submission" date="2014-11" db="EMBL/GenBank/DDBJ databases">
        <title>Complete Genome Sequence of Pseudoalteromonas sp. Strain OCN003 Isolated from Kaneohe Bay, Oahu, Hawaii.</title>
        <authorList>
            <person name="Beurmann S."/>
            <person name="Videau P."/>
            <person name="Ushijima B."/>
            <person name="Smith A.M."/>
            <person name="Aeby G.S."/>
            <person name="Callahan S.M."/>
            <person name="Belcaid M."/>
        </authorList>
    </citation>
    <scope>NUCLEOTIDE SEQUENCE [LARGE SCALE GENOMIC DNA]</scope>
    <source>
        <strain evidence="4 5">OCN003</strain>
    </source>
</reference>
<keyword evidence="5" id="KW-1185">Reference proteome</keyword>
<dbReference type="STRING" id="1348114.OM33_17645"/>
<dbReference type="SUPFAM" id="SSF46894">
    <property type="entry name" value="C-terminal effector domain of the bipartite response regulators"/>
    <property type="match status" value="1"/>
</dbReference>
<evidence type="ECO:0000256" key="2">
    <source>
        <dbReference type="PROSITE-ProRule" id="PRU01091"/>
    </source>
</evidence>
<dbReference type="Gene3D" id="1.10.10.10">
    <property type="entry name" value="Winged helix-like DNA-binding domain superfamily/Winged helix DNA-binding domain"/>
    <property type="match status" value="1"/>
</dbReference>
<evidence type="ECO:0000313" key="4">
    <source>
        <dbReference type="EMBL" id="AIY66914.1"/>
    </source>
</evidence>
<organism evidence="4 5">
    <name type="scientific">Pseudoalteromonas piratica</name>
    <dbReference type="NCBI Taxonomy" id="1348114"/>
    <lineage>
        <taxon>Bacteria</taxon>
        <taxon>Pseudomonadati</taxon>
        <taxon>Pseudomonadota</taxon>
        <taxon>Gammaproteobacteria</taxon>
        <taxon>Alteromonadales</taxon>
        <taxon>Pseudoalteromonadaceae</taxon>
        <taxon>Pseudoalteromonas</taxon>
    </lineage>
</organism>
<evidence type="ECO:0000259" key="3">
    <source>
        <dbReference type="PROSITE" id="PS51755"/>
    </source>
</evidence>
<sequence length="240" mass="27140">MVHDVEAIPQTILIIGTDHIAVERLQTGFAEVGWFVLVEQNCQRALGLMAHLTVSAVCIFDQGNDLESDVASLKSKTQGMLFVLSDNLNADQRLAFYNLGVNHVFVQQALALEVRTVITTLQQQQLMQSLPTVTPIMEAKKWHFCSQSRVLSVDEKVIGSLSYSEAKILKMLIDNRNETLSRERLMMALGRFRPNPEDRTLDRLICNLRKKFKKVCPNTQFILSLYGHGYVFTSPNTTQI</sequence>
<dbReference type="EMBL" id="CP009889">
    <property type="protein sequence ID" value="AIY66914.1"/>
    <property type="molecule type" value="Genomic_DNA"/>
</dbReference>
<dbReference type="CDD" id="cd00383">
    <property type="entry name" value="trans_reg_C"/>
    <property type="match status" value="1"/>
</dbReference>
<dbReference type="AlphaFoldDB" id="A0A0A7EJU9"/>
<dbReference type="GO" id="GO:0006355">
    <property type="term" value="P:regulation of DNA-templated transcription"/>
    <property type="evidence" value="ECO:0007669"/>
    <property type="project" value="InterPro"/>
</dbReference>
<dbReference type="KEGG" id="pseo:OM33_17645"/>
<feature type="domain" description="OmpR/PhoB-type" evidence="3">
    <location>
        <begin position="134"/>
        <end position="234"/>
    </location>
</feature>
<evidence type="ECO:0000256" key="1">
    <source>
        <dbReference type="ARBA" id="ARBA00023125"/>
    </source>
</evidence>
<dbReference type="Pfam" id="PF00486">
    <property type="entry name" value="Trans_reg_C"/>
    <property type="match status" value="1"/>
</dbReference>
<name>A0A0A7EJU9_9GAMM</name>
<dbReference type="SMART" id="SM00862">
    <property type="entry name" value="Trans_reg_C"/>
    <property type="match status" value="1"/>
</dbReference>
<dbReference type="InterPro" id="IPR016032">
    <property type="entry name" value="Sig_transdc_resp-reg_C-effctor"/>
</dbReference>
<keyword evidence="1 2" id="KW-0238">DNA-binding</keyword>
<gene>
    <name evidence="4" type="ORF">OM33_17645</name>
</gene>
<dbReference type="InterPro" id="IPR036388">
    <property type="entry name" value="WH-like_DNA-bd_sf"/>
</dbReference>
<dbReference type="eggNOG" id="COG0745">
    <property type="taxonomic scope" value="Bacteria"/>
</dbReference>
<evidence type="ECO:0000313" key="5">
    <source>
        <dbReference type="Proteomes" id="UP000030341"/>
    </source>
</evidence>